<proteinExistence type="predicted"/>
<gene>
    <name evidence="1" type="ORF">CK203_015759</name>
</gene>
<dbReference type="GO" id="GO:0003676">
    <property type="term" value="F:nucleic acid binding"/>
    <property type="evidence" value="ECO:0007669"/>
    <property type="project" value="InterPro"/>
</dbReference>
<reference evidence="1 2" key="1">
    <citation type="journal article" date="2018" name="PLoS Genet.">
        <title>Population sequencing reveals clonal diversity and ancestral inbreeding in the grapevine cultivar Chardonnay.</title>
        <authorList>
            <person name="Roach M.J."/>
            <person name="Johnson D.L."/>
            <person name="Bohlmann J."/>
            <person name="van Vuuren H.J."/>
            <person name="Jones S.J."/>
            <person name="Pretorius I.S."/>
            <person name="Schmidt S.A."/>
            <person name="Borneman A.R."/>
        </authorList>
    </citation>
    <scope>NUCLEOTIDE SEQUENCE [LARGE SCALE GENOMIC DNA]</scope>
    <source>
        <strain evidence="2">cv. Chardonnay</strain>
        <tissue evidence="1">Leaf</tissue>
    </source>
</reference>
<dbReference type="Proteomes" id="UP000288805">
    <property type="component" value="Unassembled WGS sequence"/>
</dbReference>
<dbReference type="Gene3D" id="3.30.420.10">
    <property type="entry name" value="Ribonuclease H-like superfamily/Ribonuclease H"/>
    <property type="match status" value="1"/>
</dbReference>
<organism evidence="1 2">
    <name type="scientific">Vitis vinifera</name>
    <name type="common">Grape</name>
    <dbReference type="NCBI Taxonomy" id="29760"/>
    <lineage>
        <taxon>Eukaryota</taxon>
        <taxon>Viridiplantae</taxon>
        <taxon>Streptophyta</taxon>
        <taxon>Embryophyta</taxon>
        <taxon>Tracheophyta</taxon>
        <taxon>Spermatophyta</taxon>
        <taxon>Magnoliopsida</taxon>
        <taxon>eudicotyledons</taxon>
        <taxon>Gunneridae</taxon>
        <taxon>Pentapetalae</taxon>
        <taxon>rosids</taxon>
        <taxon>Vitales</taxon>
        <taxon>Vitaceae</taxon>
        <taxon>Viteae</taxon>
        <taxon>Vitis</taxon>
    </lineage>
</organism>
<comment type="caution">
    <text evidence="1">The sequence shown here is derived from an EMBL/GenBank/DDBJ whole genome shotgun (WGS) entry which is preliminary data.</text>
</comment>
<dbReference type="AlphaFoldDB" id="A0A438JRF6"/>
<evidence type="ECO:0000313" key="2">
    <source>
        <dbReference type="Proteomes" id="UP000288805"/>
    </source>
</evidence>
<name>A0A438JRF6_VITVI</name>
<protein>
    <submittedName>
        <fullName evidence="1">Uncharacterized protein</fullName>
    </submittedName>
</protein>
<dbReference type="EMBL" id="QGNW01000030">
    <property type="protein sequence ID" value="RVX11540.1"/>
    <property type="molecule type" value="Genomic_DNA"/>
</dbReference>
<dbReference type="InterPro" id="IPR036397">
    <property type="entry name" value="RNaseH_sf"/>
</dbReference>
<sequence length="71" mass="8173">MIQSISGEKPKQWDVALPQIEFAFKSMPNCSTKKTPFEVVYTSVPRHTMDLIRLPPSHDVNHNTKEFVECI</sequence>
<evidence type="ECO:0000313" key="1">
    <source>
        <dbReference type="EMBL" id="RVX11540.1"/>
    </source>
</evidence>
<accession>A0A438JRF6</accession>